<dbReference type="KEGG" id="ncl:C5F47_04240"/>
<evidence type="ECO:0000256" key="1">
    <source>
        <dbReference type="ARBA" id="ARBA00022670"/>
    </source>
</evidence>
<evidence type="ECO:0000256" key="4">
    <source>
        <dbReference type="ARBA" id="ARBA00022833"/>
    </source>
</evidence>
<protein>
    <submittedName>
        <fullName evidence="6">Peptidase</fullName>
    </submittedName>
</protein>
<dbReference type="AlphaFoldDB" id="A0A7D5R0Z2"/>
<dbReference type="RefSeq" id="WP_179361662.1">
    <property type="nucleotide sequence ID" value="NZ_CP026993.1"/>
</dbReference>
<dbReference type="SUPFAM" id="SSF55486">
    <property type="entry name" value="Metalloproteases ('zincins'), catalytic domain"/>
    <property type="match status" value="1"/>
</dbReference>
<proteinExistence type="predicted"/>
<dbReference type="Pfam" id="PF00413">
    <property type="entry name" value="Peptidase_M10"/>
    <property type="match status" value="1"/>
</dbReference>
<dbReference type="GO" id="GO:0031012">
    <property type="term" value="C:extracellular matrix"/>
    <property type="evidence" value="ECO:0007669"/>
    <property type="project" value="InterPro"/>
</dbReference>
<dbReference type="InterPro" id="IPR006026">
    <property type="entry name" value="Peptidase_Metallo"/>
</dbReference>
<feature type="domain" description="Peptidase metallopeptidase" evidence="5">
    <location>
        <begin position="40"/>
        <end position="203"/>
    </location>
</feature>
<sequence length="300" mass="34154">MKAVYVIIALVVIVGYAWYADLLPIGNDSSSIGLSPSIENIQQISNVVTSEDHQIIYYSFENVPDVPDKQIPVNALMKAIENWENSNPNLEFIESENSNIEIRWQKYASTTHTGLATCNSVLFGILSHCVLDISIGAEDCNSNFVQNDENMVVNILMHEIGHALGLGHTSEENHLMYSTESPEINYDTQGYVIPDRLEELYVGQKLLLVQEKEIQSEIESLDVKISREQTQYDEYYKQYEFYEGKTLSQEDYKKAQIAYDRINSQAEKVNGLIDQQNELIHEINDIINQLGCDPNFEIQS</sequence>
<keyword evidence="7" id="KW-1185">Reference proteome</keyword>
<dbReference type="OrthoDB" id="9634at2157"/>
<dbReference type="InterPro" id="IPR001818">
    <property type="entry name" value="Pept_M10_metallopeptidase"/>
</dbReference>
<dbReference type="Gene3D" id="3.40.390.10">
    <property type="entry name" value="Collagenase (Catalytic Domain)"/>
    <property type="match status" value="1"/>
</dbReference>
<organism evidence="6 7">
    <name type="scientific">Nitrosopumilus cobalaminigenes</name>
    <dbReference type="NCBI Taxonomy" id="1470066"/>
    <lineage>
        <taxon>Archaea</taxon>
        <taxon>Nitrososphaerota</taxon>
        <taxon>Nitrososphaeria</taxon>
        <taxon>Nitrosopumilales</taxon>
        <taxon>Nitrosopumilaceae</taxon>
        <taxon>Nitrosopumilus</taxon>
    </lineage>
</organism>
<dbReference type="GeneID" id="56059209"/>
<keyword evidence="3" id="KW-0378">Hydrolase</keyword>
<name>A0A7D5R0Z2_9ARCH</name>
<keyword evidence="2" id="KW-0479">Metal-binding</keyword>
<dbReference type="GO" id="GO:0008270">
    <property type="term" value="F:zinc ion binding"/>
    <property type="evidence" value="ECO:0007669"/>
    <property type="project" value="InterPro"/>
</dbReference>
<evidence type="ECO:0000259" key="5">
    <source>
        <dbReference type="SMART" id="SM00235"/>
    </source>
</evidence>
<evidence type="ECO:0000313" key="7">
    <source>
        <dbReference type="Proteomes" id="UP000509771"/>
    </source>
</evidence>
<keyword evidence="1" id="KW-0645">Protease</keyword>
<dbReference type="Proteomes" id="UP000509771">
    <property type="component" value="Chromosome"/>
</dbReference>
<dbReference type="InterPro" id="IPR024079">
    <property type="entry name" value="MetalloPept_cat_dom_sf"/>
</dbReference>
<gene>
    <name evidence="6" type="ORF">C5F47_04240</name>
</gene>
<dbReference type="PRINTS" id="PR00138">
    <property type="entry name" value="MATRIXIN"/>
</dbReference>
<accession>A0A7D5R0Z2</accession>
<reference evidence="6 7" key="1">
    <citation type="submission" date="2018-02" db="EMBL/GenBank/DDBJ databases">
        <title>Complete genome of Nitrosopumilus cobalaminigenes HCA1.</title>
        <authorList>
            <person name="Qin W."/>
            <person name="Zheng Y."/>
            <person name="Stahl D.A."/>
        </authorList>
    </citation>
    <scope>NUCLEOTIDE SEQUENCE [LARGE SCALE GENOMIC DNA]</scope>
    <source>
        <strain evidence="6 7">HCA1</strain>
    </source>
</reference>
<dbReference type="EMBL" id="CP026993">
    <property type="protein sequence ID" value="QLH02817.1"/>
    <property type="molecule type" value="Genomic_DNA"/>
</dbReference>
<dbReference type="GO" id="GO:0004222">
    <property type="term" value="F:metalloendopeptidase activity"/>
    <property type="evidence" value="ECO:0007669"/>
    <property type="project" value="InterPro"/>
</dbReference>
<evidence type="ECO:0000313" key="6">
    <source>
        <dbReference type="EMBL" id="QLH02817.1"/>
    </source>
</evidence>
<dbReference type="GO" id="GO:0006508">
    <property type="term" value="P:proteolysis"/>
    <property type="evidence" value="ECO:0007669"/>
    <property type="project" value="UniProtKB-KW"/>
</dbReference>
<dbReference type="InterPro" id="IPR021190">
    <property type="entry name" value="Pept_M10A"/>
</dbReference>
<evidence type="ECO:0000256" key="3">
    <source>
        <dbReference type="ARBA" id="ARBA00022801"/>
    </source>
</evidence>
<dbReference type="SMART" id="SM00235">
    <property type="entry name" value="ZnMc"/>
    <property type="match status" value="1"/>
</dbReference>
<keyword evidence="4" id="KW-0862">Zinc</keyword>
<evidence type="ECO:0000256" key="2">
    <source>
        <dbReference type="ARBA" id="ARBA00022723"/>
    </source>
</evidence>